<evidence type="ECO:0000313" key="1">
    <source>
        <dbReference type="EMBL" id="MFD0863007.1"/>
    </source>
</evidence>
<evidence type="ECO:0008006" key="3">
    <source>
        <dbReference type="Google" id="ProtNLM"/>
    </source>
</evidence>
<accession>A0ABW3D0K0</accession>
<protein>
    <recommendedName>
        <fullName evidence="3">Lipoprotein</fullName>
    </recommendedName>
</protein>
<comment type="caution">
    <text evidence="1">The sequence shown here is derived from an EMBL/GenBank/DDBJ whole genome shotgun (WGS) entry which is preliminary data.</text>
</comment>
<proteinExistence type="predicted"/>
<name>A0ABW3D0K0_9FLAO</name>
<keyword evidence="2" id="KW-1185">Reference proteome</keyword>
<gene>
    <name evidence="1" type="ORF">ACFQ1M_12400</name>
</gene>
<dbReference type="EMBL" id="JBHTJH010000017">
    <property type="protein sequence ID" value="MFD0863007.1"/>
    <property type="molecule type" value="Genomic_DNA"/>
</dbReference>
<reference evidence="2" key="1">
    <citation type="journal article" date="2019" name="Int. J. Syst. Evol. Microbiol.">
        <title>The Global Catalogue of Microorganisms (GCM) 10K type strain sequencing project: providing services to taxonomists for standard genome sequencing and annotation.</title>
        <authorList>
            <consortium name="The Broad Institute Genomics Platform"/>
            <consortium name="The Broad Institute Genome Sequencing Center for Infectious Disease"/>
            <person name="Wu L."/>
            <person name="Ma J."/>
        </authorList>
    </citation>
    <scope>NUCLEOTIDE SEQUENCE [LARGE SCALE GENOMIC DNA]</scope>
    <source>
        <strain evidence="2">CCUG 62952</strain>
    </source>
</reference>
<sequence>MKTLQTIFITLMTVLCFSCSNTKDDLTRISQDGALTLERLFVNLDNTELKNSDHVFYLSFKWNNDENLLNNVSIEQKEPDFFVIPDKSFSERLSDNRWIVTCYGSDGNELWSEECNGKFSCGSLIGDCLNDNDDDNCAEICEARAIYLPQIKTFYILQ</sequence>
<organism evidence="1 2">
    <name type="scientific">Sungkyunkwania multivorans</name>
    <dbReference type="NCBI Taxonomy" id="1173618"/>
    <lineage>
        <taxon>Bacteria</taxon>
        <taxon>Pseudomonadati</taxon>
        <taxon>Bacteroidota</taxon>
        <taxon>Flavobacteriia</taxon>
        <taxon>Flavobacteriales</taxon>
        <taxon>Flavobacteriaceae</taxon>
        <taxon>Sungkyunkwania</taxon>
    </lineage>
</organism>
<dbReference type="RefSeq" id="WP_386408667.1">
    <property type="nucleotide sequence ID" value="NZ_JBHTJH010000017.1"/>
</dbReference>
<dbReference type="Proteomes" id="UP001596978">
    <property type="component" value="Unassembled WGS sequence"/>
</dbReference>
<evidence type="ECO:0000313" key="2">
    <source>
        <dbReference type="Proteomes" id="UP001596978"/>
    </source>
</evidence>